<name>I7B973_MYCHA</name>
<dbReference type="EMBL" id="CP003731">
    <property type="protein sequence ID" value="AFO51825.1"/>
    <property type="molecule type" value="Genomic_DNA"/>
</dbReference>
<dbReference type="Proteomes" id="UP000006502">
    <property type="component" value="Chromosome"/>
</dbReference>
<keyword evidence="3" id="KW-1185">Reference proteome</keyword>
<evidence type="ECO:0000313" key="3">
    <source>
        <dbReference type="Proteomes" id="UP000006502"/>
    </source>
</evidence>
<gene>
    <name evidence="2" type="ordered locus">MHLP_01225</name>
</gene>
<organism evidence="2 3">
    <name type="scientific">Mycoplasma haematolamae (strain Purdue)</name>
    <dbReference type="NCBI Taxonomy" id="1212765"/>
    <lineage>
        <taxon>Bacteria</taxon>
        <taxon>Bacillati</taxon>
        <taxon>Mycoplasmatota</taxon>
        <taxon>Mollicutes</taxon>
        <taxon>Mycoplasmataceae</taxon>
        <taxon>Mycoplasma</taxon>
    </lineage>
</organism>
<reference evidence="2 3" key="1">
    <citation type="journal article" date="2012" name="J. Bacteriol.">
        <title>Genome Sequence of "Candidatus Mycoplasma haemolamae" Strain Purdue, a Red Blood Cell Pathogen of Alpacas (Vicugna pacos) and Llamas (Lama glama).</title>
        <authorList>
            <person name="Guimaraes A.M."/>
            <person name="Toth B."/>
            <person name="Santos A.P."/>
            <person name="do Nascimento N.C."/>
            <person name="Kritchevsky J.E."/>
            <person name="Messick J.B."/>
        </authorList>
    </citation>
    <scope>NUCLEOTIDE SEQUENCE [LARGE SCALE GENOMIC DNA]</scope>
    <source>
        <strain evidence="2 3">Purdue</strain>
    </source>
</reference>
<evidence type="ECO:0000313" key="2">
    <source>
        <dbReference type="EMBL" id="AFO51825.1"/>
    </source>
</evidence>
<proteinExistence type="predicted"/>
<dbReference type="KEGG" id="mhl:MHLP_01225"/>
<evidence type="ECO:0000256" key="1">
    <source>
        <dbReference type="SAM" id="MobiDB-lite"/>
    </source>
</evidence>
<protein>
    <submittedName>
        <fullName evidence="2">Uncharacterized protein</fullName>
    </submittedName>
</protein>
<dbReference type="PATRIC" id="fig|1212765.3.peg.275"/>
<dbReference type="STRING" id="1212765.MHLP_01225"/>
<feature type="compositionally biased region" description="Basic and acidic residues" evidence="1">
    <location>
        <begin position="38"/>
        <end position="51"/>
    </location>
</feature>
<accession>I7B973</accession>
<dbReference type="HOGENOM" id="CLU_121396_0_0_14"/>
<feature type="region of interest" description="Disordered" evidence="1">
    <location>
        <begin position="38"/>
        <end position="66"/>
    </location>
</feature>
<reference evidence="3" key="2">
    <citation type="submission" date="2012-07" db="EMBL/GenBank/DDBJ databases">
        <title>Complete genome sequence of 'Candidatus Mycoplasma haemolamae'.</title>
        <authorList>
            <person name="Guimaraes A.M.S."/>
            <person name="Toth B."/>
            <person name="Santos A.P."/>
            <person name="Nascimento N.C."/>
            <person name="Sojka J.E."/>
            <person name="Messick J.B."/>
        </authorList>
    </citation>
    <scope>NUCLEOTIDE SEQUENCE [LARGE SCALE GENOMIC DNA]</scope>
    <source>
        <strain evidence="3">Purdue</strain>
    </source>
</reference>
<dbReference type="AlphaFoldDB" id="I7B973"/>
<sequence length="193" mass="20877">MGFHQVVGGAFSLLAIGSVGRVAYSAFTKSDIKSEQLIREEDSGNSDRLEDNLPEGNLQGEEPVDRQADAESLVQLGDSDKNELSDEDPHAGKKQTTYTFFFRGKKDVTVNIACFEGQAPNFDKLESNNKIYIGCAQEGNETKIDSGVLLGSKGTITCVAPASSNTFECSGDKSPVYTFGEKSGEEIVYIKEI</sequence>